<name>A0ABQ3AY75_9GAMM</name>
<evidence type="ECO:0000256" key="6">
    <source>
        <dbReference type="ARBA" id="ARBA00023277"/>
    </source>
</evidence>
<proteinExistence type="inferred from homology"/>
<feature type="signal peptide" evidence="8">
    <location>
        <begin position="1"/>
        <end position="20"/>
    </location>
</feature>
<feature type="chain" id="PRO_5045437482" description="non-reducing end alpha-L-arabinofuranosidase" evidence="8">
    <location>
        <begin position="21"/>
        <end position="684"/>
    </location>
</feature>
<dbReference type="Pfam" id="PF22848">
    <property type="entry name" value="ASD1_dom"/>
    <property type="match status" value="1"/>
</dbReference>
<evidence type="ECO:0000256" key="2">
    <source>
        <dbReference type="ARBA" id="ARBA00007186"/>
    </source>
</evidence>
<organism evidence="10 11">
    <name type="scientific">Cellvibrio zantedeschiae</name>
    <dbReference type="NCBI Taxonomy" id="1237077"/>
    <lineage>
        <taxon>Bacteria</taxon>
        <taxon>Pseudomonadati</taxon>
        <taxon>Pseudomonadota</taxon>
        <taxon>Gammaproteobacteria</taxon>
        <taxon>Cellvibrionales</taxon>
        <taxon>Cellvibrionaceae</taxon>
        <taxon>Cellvibrio</taxon>
    </lineage>
</organism>
<reference evidence="11" key="1">
    <citation type="journal article" date="2019" name="Int. J. Syst. Evol. Microbiol.">
        <title>The Global Catalogue of Microorganisms (GCM) 10K type strain sequencing project: providing services to taxonomists for standard genome sequencing and annotation.</title>
        <authorList>
            <consortium name="The Broad Institute Genomics Platform"/>
            <consortium name="The Broad Institute Genome Sequencing Center for Infectious Disease"/>
            <person name="Wu L."/>
            <person name="Ma J."/>
        </authorList>
    </citation>
    <scope>NUCLEOTIDE SEQUENCE [LARGE SCALE GENOMIC DNA]</scope>
    <source>
        <strain evidence="11">KCTC 32239</strain>
    </source>
</reference>
<evidence type="ECO:0000259" key="9">
    <source>
        <dbReference type="SMART" id="SM00813"/>
    </source>
</evidence>
<keyword evidence="5" id="KW-0378">Hydrolase</keyword>
<evidence type="ECO:0000256" key="4">
    <source>
        <dbReference type="ARBA" id="ARBA00012670"/>
    </source>
</evidence>
<accession>A0ABQ3AY75</accession>
<dbReference type="Gene3D" id="2.60.40.1180">
    <property type="entry name" value="Golgi alpha-mannosidase II"/>
    <property type="match status" value="1"/>
</dbReference>
<evidence type="ECO:0000256" key="1">
    <source>
        <dbReference type="ARBA" id="ARBA00001462"/>
    </source>
</evidence>
<dbReference type="Proteomes" id="UP000619761">
    <property type="component" value="Unassembled WGS sequence"/>
</dbReference>
<dbReference type="EMBL" id="BMYZ01000001">
    <property type="protein sequence ID" value="GGY70397.1"/>
    <property type="molecule type" value="Genomic_DNA"/>
</dbReference>
<keyword evidence="8" id="KW-0732">Signal</keyword>
<dbReference type="Gene3D" id="3.20.20.80">
    <property type="entry name" value="Glycosidases"/>
    <property type="match status" value="1"/>
</dbReference>
<comment type="caution">
    <text evidence="10">The sequence shown here is derived from an EMBL/GenBank/DDBJ whole genome shotgun (WGS) entry which is preliminary data.</text>
</comment>
<dbReference type="Gene3D" id="2.60.120.260">
    <property type="entry name" value="Galactose-binding domain-like"/>
    <property type="match status" value="1"/>
</dbReference>
<comment type="similarity">
    <text evidence="2">Belongs to the glycosyl hydrolase 51 family.</text>
</comment>
<keyword evidence="6" id="KW-0119">Carbohydrate metabolism</keyword>
<dbReference type="InterPro" id="IPR017853">
    <property type="entry name" value="GH"/>
</dbReference>
<gene>
    <name evidence="10" type="ORF">GCM10011613_13550</name>
</gene>
<comment type="catalytic activity">
    <reaction evidence="1">
        <text>Hydrolysis of terminal non-reducing alpha-L-arabinofuranoside residues in alpha-L-arabinosides.</text>
        <dbReference type="EC" id="3.2.1.55"/>
    </reaction>
</comment>
<dbReference type="SUPFAM" id="SSF51011">
    <property type="entry name" value="Glycosyl hydrolase domain"/>
    <property type="match status" value="1"/>
</dbReference>
<dbReference type="PANTHER" id="PTHR43576:SF2">
    <property type="entry name" value="INTRACELLULAR EXO-ALPHA-L-ARABINOFURANOSIDASE 2"/>
    <property type="match status" value="1"/>
</dbReference>
<evidence type="ECO:0000256" key="3">
    <source>
        <dbReference type="ARBA" id="ARBA00011165"/>
    </source>
</evidence>
<keyword evidence="7" id="KW-0326">Glycosidase</keyword>
<dbReference type="InterPro" id="IPR010720">
    <property type="entry name" value="Alpha-L-AF_C"/>
</dbReference>
<dbReference type="SUPFAM" id="SSF51445">
    <property type="entry name" value="(Trans)glycosidases"/>
    <property type="match status" value="1"/>
</dbReference>
<evidence type="ECO:0000256" key="5">
    <source>
        <dbReference type="ARBA" id="ARBA00022801"/>
    </source>
</evidence>
<feature type="domain" description="Alpha-L-arabinofuranosidase C-terminal" evidence="9">
    <location>
        <begin position="492"/>
        <end position="675"/>
    </location>
</feature>
<dbReference type="PANTHER" id="PTHR43576">
    <property type="entry name" value="ALPHA-L-ARABINOFURANOSIDASE C-RELATED"/>
    <property type="match status" value="1"/>
</dbReference>
<sequence length="684" mass="75224">MLLGTAGLAGALSVPPYAAAASTSAPLKGVIDTNQKFPPINPYIYGGFLEHGANIINHTMWAEVLHDRKFYYGILQVEEPKPDPANFRAAMAYIHKWTAIGSPSDISLDETNAYVGKHSPVVKLSSTPTGIAQSHVALTSGKAYTGRIVVSAEQDTEISISLVEGKNKQTVKVRASKEWNTLPFKFTAKTNTTEARFEITATGSGSFRVGVVSLMPADNIKGFRADTIALMKEMDCKILRMPGGNFISAYDWKDTIGDPDKRPPVFDPVWKALQPNDAGLDELLLMCELINCEPYWCVNTGYGEPRSGAEIVEYVNGAADTFWGAKRAANGRKEPYKVKYWNIGNEMYGHWQFGHMSREQYVIKHNLFADAMRKADPSIYIIAPGGFVDEMTTGQGIFIEGQPEVKVGSERDWAYGMFKNSKGKFDALATHAYPPENKRFDLKTGKLFDVKQSLTEWARQPAQRVATMADAWEEYKKAFPELNDGKVKVFFDEWAFSFRDSMKGTLAVAIAFHEFFKHTDFIDMAGYTMATAWLNVTPTGSTISAKGRVFQLYNQHFGSIPVGVSGNSPQPAPQYPAGGDQPKVNTGSATYPLDVMAALTKDGKTLTVAVVNPTETTQSLDLFFEGFSASAQGKAWSLIGKNLEATNVVGKKPDVVIQESSFDARSTRFQLAPAAIKIFHFPKA</sequence>
<dbReference type="SMART" id="SM00813">
    <property type="entry name" value="Alpha-L-AF_C"/>
    <property type="match status" value="1"/>
</dbReference>
<evidence type="ECO:0000256" key="8">
    <source>
        <dbReference type="SAM" id="SignalP"/>
    </source>
</evidence>
<keyword evidence="11" id="KW-1185">Reference proteome</keyword>
<evidence type="ECO:0000256" key="7">
    <source>
        <dbReference type="ARBA" id="ARBA00023295"/>
    </source>
</evidence>
<comment type="subunit">
    <text evidence="3">Homohexamer; trimer of dimers.</text>
</comment>
<protein>
    <recommendedName>
        <fullName evidence="4">non-reducing end alpha-L-arabinofuranosidase</fullName>
        <ecNumber evidence="4">3.2.1.55</ecNumber>
    </recommendedName>
</protein>
<evidence type="ECO:0000313" key="10">
    <source>
        <dbReference type="EMBL" id="GGY70397.1"/>
    </source>
</evidence>
<dbReference type="EC" id="3.2.1.55" evidence="4"/>
<dbReference type="InterPro" id="IPR013780">
    <property type="entry name" value="Glyco_hydro_b"/>
</dbReference>
<evidence type="ECO:0000313" key="11">
    <source>
        <dbReference type="Proteomes" id="UP000619761"/>
    </source>
</evidence>
<dbReference type="InterPro" id="IPR055235">
    <property type="entry name" value="ASD1_cat"/>
</dbReference>